<protein>
    <submittedName>
        <fullName evidence="1">Uncharacterized protein</fullName>
    </submittedName>
</protein>
<keyword evidence="2" id="KW-1185">Reference proteome</keyword>
<sequence length="158" mass="17391">MLQASILKRSSPPLRQLSFIYNSDDEPNSPVARAEACITLVPTVIHLELQGLTLQGAEQFFALLEQSPPDRLLPNLQVLTLRDMPSPFPTDSSWNTLARGLSARRGTQLRSVSIIMTPFPPVNSPELSPNTLDLLRALVEGGMEIYIGTRSRNLLSPS</sequence>
<accession>A0AAD7G1I8</accession>
<dbReference type="AlphaFoldDB" id="A0AAD7G1I8"/>
<dbReference type="EMBL" id="JARKIF010000001">
    <property type="protein sequence ID" value="KAJ7649827.1"/>
    <property type="molecule type" value="Genomic_DNA"/>
</dbReference>
<dbReference type="Proteomes" id="UP001221142">
    <property type="component" value="Unassembled WGS sequence"/>
</dbReference>
<reference evidence="1" key="1">
    <citation type="submission" date="2023-03" db="EMBL/GenBank/DDBJ databases">
        <title>Massive genome expansion in bonnet fungi (Mycena s.s.) driven by repeated elements and novel gene families across ecological guilds.</title>
        <authorList>
            <consortium name="Lawrence Berkeley National Laboratory"/>
            <person name="Harder C.B."/>
            <person name="Miyauchi S."/>
            <person name="Viragh M."/>
            <person name="Kuo A."/>
            <person name="Thoen E."/>
            <person name="Andreopoulos B."/>
            <person name="Lu D."/>
            <person name="Skrede I."/>
            <person name="Drula E."/>
            <person name="Henrissat B."/>
            <person name="Morin E."/>
            <person name="Kohler A."/>
            <person name="Barry K."/>
            <person name="LaButti K."/>
            <person name="Morin E."/>
            <person name="Salamov A."/>
            <person name="Lipzen A."/>
            <person name="Mereny Z."/>
            <person name="Hegedus B."/>
            <person name="Baldrian P."/>
            <person name="Stursova M."/>
            <person name="Weitz H."/>
            <person name="Taylor A."/>
            <person name="Grigoriev I.V."/>
            <person name="Nagy L.G."/>
            <person name="Martin F."/>
            <person name="Kauserud H."/>
        </authorList>
    </citation>
    <scope>NUCLEOTIDE SEQUENCE</scope>
    <source>
        <strain evidence="1">9284</strain>
    </source>
</reference>
<organism evidence="1 2">
    <name type="scientific">Roridomyces roridus</name>
    <dbReference type="NCBI Taxonomy" id="1738132"/>
    <lineage>
        <taxon>Eukaryota</taxon>
        <taxon>Fungi</taxon>
        <taxon>Dikarya</taxon>
        <taxon>Basidiomycota</taxon>
        <taxon>Agaricomycotina</taxon>
        <taxon>Agaricomycetes</taxon>
        <taxon>Agaricomycetidae</taxon>
        <taxon>Agaricales</taxon>
        <taxon>Marasmiineae</taxon>
        <taxon>Mycenaceae</taxon>
        <taxon>Roridomyces</taxon>
    </lineage>
</organism>
<gene>
    <name evidence="1" type="ORF">FB45DRAFT_886101</name>
</gene>
<evidence type="ECO:0000313" key="2">
    <source>
        <dbReference type="Proteomes" id="UP001221142"/>
    </source>
</evidence>
<name>A0AAD7G1I8_9AGAR</name>
<evidence type="ECO:0000313" key="1">
    <source>
        <dbReference type="EMBL" id="KAJ7649827.1"/>
    </source>
</evidence>
<proteinExistence type="predicted"/>
<comment type="caution">
    <text evidence="1">The sequence shown here is derived from an EMBL/GenBank/DDBJ whole genome shotgun (WGS) entry which is preliminary data.</text>
</comment>